<dbReference type="SUPFAM" id="SSF55785">
    <property type="entry name" value="PYP-like sensor domain (PAS domain)"/>
    <property type="match status" value="2"/>
</dbReference>
<reference evidence="8 9" key="1">
    <citation type="journal article" date="2017" name="ISME J.">
        <title>Energy and carbon metabolisms in a deep terrestrial subsurface fluid microbial community.</title>
        <authorList>
            <person name="Momper L."/>
            <person name="Jungbluth S.P."/>
            <person name="Lee M.D."/>
            <person name="Amend J.P."/>
        </authorList>
    </citation>
    <scope>NUCLEOTIDE SEQUENCE [LARGE SCALE GENOMIC DNA]</scope>
    <source>
        <strain evidence="8">SURF_17</strain>
    </source>
</reference>
<dbReference type="PRINTS" id="PR01590">
    <property type="entry name" value="HTHFIS"/>
</dbReference>
<evidence type="ECO:0000256" key="4">
    <source>
        <dbReference type="ARBA" id="ARBA00023163"/>
    </source>
</evidence>
<dbReference type="InterPro" id="IPR000700">
    <property type="entry name" value="PAS-assoc_C"/>
</dbReference>
<dbReference type="EMBL" id="QZKI01000036">
    <property type="protein sequence ID" value="RJP72876.1"/>
    <property type="molecule type" value="Genomic_DNA"/>
</dbReference>
<dbReference type="SUPFAM" id="SSF52540">
    <property type="entry name" value="P-loop containing nucleoside triphosphate hydrolases"/>
    <property type="match status" value="1"/>
</dbReference>
<evidence type="ECO:0000259" key="6">
    <source>
        <dbReference type="PROSITE" id="PS50112"/>
    </source>
</evidence>
<name>A0A419F3B0_9BACT</name>
<keyword evidence="3" id="KW-0805">Transcription regulation</keyword>
<dbReference type="CDD" id="cd00130">
    <property type="entry name" value="PAS"/>
    <property type="match status" value="1"/>
</dbReference>
<evidence type="ECO:0000313" key="8">
    <source>
        <dbReference type="EMBL" id="RJP72876.1"/>
    </source>
</evidence>
<dbReference type="NCBIfam" id="TIGR00229">
    <property type="entry name" value="sensory_box"/>
    <property type="match status" value="1"/>
</dbReference>
<gene>
    <name evidence="8" type="ORF">C4532_05220</name>
</gene>
<dbReference type="SMART" id="SM00382">
    <property type="entry name" value="AAA"/>
    <property type="match status" value="1"/>
</dbReference>
<dbReference type="FunFam" id="3.40.50.300:FF:000006">
    <property type="entry name" value="DNA-binding transcriptional regulator NtrC"/>
    <property type="match status" value="1"/>
</dbReference>
<evidence type="ECO:0000313" key="9">
    <source>
        <dbReference type="Proteomes" id="UP000285961"/>
    </source>
</evidence>
<dbReference type="Proteomes" id="UP000285961">
    <property type="component" value="Unassembled WGS sequence"/>
</dbReference>
<dbReference type="InterPro" id="IPR002078">
    <property type="entry name" value="Sigma_54_int"/>
</dbReference>
<dbReference type="PANTHER" id="PTHR32071:SF81">
    <property type="entry name" value="PROPIONATE CATABOLISM OPERON REGULATORY PROTEIN"/>
    <property type="match status" value="1"/>
</dbReference>
<dbReference type="InterPro" id="IPR058031">
    <property type="entry name" value="AAA_lid_NorR"/>
</dbReference>
<dbReference type="GO" id="GO:0043565">
    <property type="term" value="F:sequence-specific DNA binding"/>
    <property type="evidence" value="ECO:0007669"/>
    <property type="project" value="InterPro"/>
</dbReference>
<dbReference type="Pfam" id="PF00158">
    <property type="entry name" value="Sigma54_activat"/>
    <property type="match status" value="1"/>
</dbReference>
<dbReference type="PROSITE" id="PS50113">
    <property type="entry name" value="PAC"/>
    <property type="match status" value="2"/>
</dbReference>
<evidence type="ECO:0000256" key="1">
    <source>
        <dbReference type="ARBA" id="ARBA00022741"/>
    </source>
</evidence>
<evidence type="ECO:0000259" key="5">
    <source>
        <dbReference type="PROSITE" id="PS50045"/>
    </source>
</evidence>
<dbReference type="InterPro" id="IPR035965">
    <property type="entry name" value="PAS-like_dom_sf"/>
</dbReference>
<dbReference type="InterPro" id="IPR025944">
    <property type="entry name" value="Sigma_54_int_dom_CS"/>
</dbReference>
<dbReference type="Gene3D" id="1.10.10.60">
    <property type="entry name" value="Homeodomain-like"/>
    <property type="match status" value="1"/>
</dbReference>
<evidence type="ECO:0000259" key="7">
    <source>
        <dbReference type="PROSITE" id="PS50113"/>
    </source>
</evidence>
<feature type="domain" description="PAS" evidence="6">
    <location>
        <begin position="32"/>
        <end position="100"/>
    </location>
</feature>
<dbReference type="GO" id="GO:0005524">
    <property type="term" value="F:ATP binding"/>
    <property type="evidence" value="ECO:0007669"/>
    <property type="project" value="UniProtKB-KW"/>
</dbReference>
<evidence type="ECO:0000256" key="3">
    <source>
        <dbReference type="ARBA" id="ARBA00023015"/>
    </source>
</evidence>
<dbReference type="GO" id="GO:0006355">
    <property type="term" value="P:regulation of DNA-templated transcription"/>
    <property type="evidence" value="ECO:0007669"/>
    <property type="project" value="InterPro"/>
</dbReference>
<accession>A0A419F3B0</accession>
<dbReference type="InterPro" id="IPR002197">
    <property type="entry name" value="HTH_Fis"/>
</dbReference>
<dbReference type="Pfam" id="PF02954">
    <property type="entry name" value="HTH_8"/>
    <property type="match status" value="1"/>
</dbReference>
<organism evidence="8 9">
    <name type="scientific">Candidatus Abyssobacteria bacterium SURF_17</name>
    <dbReference type="NCBI Taxonomy" id="2093361"/>
    <lineage>
        <taxon>Bacteria</taxon>
        <taxon>Pseudomonadati</taxon>
        <taxon>Candidatus Hydrogenedentota</taxon>
        <taxon>Candidatus Abyssobacteria</taxon>
    </lineage>
</organism>
<evidence type="ECO:0000256" key="2">
    <source>
        <dbReference type="ARBA" id="ARBA00022840"/>
    </source>
</evidence>
<feature type="domain" description="PAC" evidence="7">
    <location>
        <begin position="218"/>
        <end position="271"/>
    </location>
</feature>
<keyword evidence="2" id="KW-0067">ATP-binding</keyword>
<dbReference type="Pfam" id="PF13426">
    <property type="entry name" value="PAS_9"/>
    <property type="match status" value="1"/>
</dbReference>
<dbReference type="SUPFAM" id="SSF46689">
    <property type="entry name" value="Homeodomain-like"/>
    <property type="match status" value="1"/>
</dbReference>
<proteinExistence type="predicted"/>
<dbReference type="PROSITE" id="PS00688">
    <property type="entry name" value="SIGMA54_INTERACT_3"/>
    <property type="match status" value="1"/>
</dbReference>
<feature type="domain" description="PAC" evidence="7">
    <location>
        <begin position="104"/>
        <end position="156"/>
    </location>
</feature>
<feature type="domain" description="Sigma-54 factor interaction" evidence="5">
    <location>
        <begin position="288"/>
        <end position="517"/>
    </location>
</feature>
<dbReference type="InterPro" id="IPR009057">
    <property type="entry name" value="Homeodomain-like_sf"/>
</dbReference>
<sequence>MLESYCCNVVATYHCRRVIMNDFMKKDDADNWNERYRKLLDSLNIGYTLQDMEENILDVNETLLRMTGTRREQVVGHNNREFYTKKEFERMQEIALPLQQKGAYQFEFILPTVSGERIPVLYNSFINKDSEDRPNSINVMVTDIREQKKIQAELESANRALVSSREVLEKEKRKLEAILFGIGDSVTIFDLDGNLLLSNPRGMQIRGGRRTPLLPLRSGAQSELTLTADGEQHKFLGQVEVVRDDEGTPFAFVELLRDITDRVKLREREQELIRIKRELRRDGLRTEMVGVSGAMQKVFDLILRCAEVDSTVLIQGETGVGKELAALAIHSQSSRKDKPFVAVNCGALPETLLESELFGHVKGAFTGAISERAGLFREAHGGALFLDEVGDISQALQVKLLRALQEREIRPVGGDRSHPVDVRVIAATNKDLRELVESGRFRHDLYYRIAVIPLRIPPLRERTEDILPLAEHFIKKHGRKLKRPAGGLDHAAQQVLLEYSWPGNIRELENAIEHALAMARGPLITPENLPVQVVMGEPARKQEGTSQTLTSQAAEVEKAAILAVLRKYHGNRTRAAAELGISRTTLWRKITMYHLQ</sequence>
<dbReference type="InterPro" id="IPR027417">
    <property type="entry name" value="P-loop_NTPase"/>
</dbReference>
<dbReference type="PROSITE" id="PS50045">
    <property type="entry name" value="SIGMA54_INTERACT_4"/>
    <property type="match status" value="1"/>
</dbReference>
<dbReference type="CDD" id="cd00009">
    <property type="entry name" value="AAA"/>
    <property type="match status" value="1"/>
</dbReference>
<dbReference type="InterPro" id="IPR000014">
    <property type="entry name" value="PAS"/>
</dbReference>
<dbReference type="Gene3D" id="3.40.50.300">
    <property type="entry name" value="P-loop containing nucleotide triphosphate hydrolases"/>
    <property type="match status" value="1"/>
</dbReference>
<dbReference type="PROSITE" id="PS50112">
    <property type="entry name" value="PAS"/>
    <property type="match status" value="1"/>
</dbReference>
<comment type="caution">
    <text evidence="8">The sequence shown here is derived from an EMBL/GenBank/DDBJ whole genome shotgun (WGS) entry which is preliminary data.</text>
</comment>
<dbReference type="SMART" id="SM00091">
    <property type="entry name" value="PAS"/>
    <property type="match status" value="2"/>
</dbReference>
<keyword evidence="1" id="KW-0547">Nucleotide-binding</keyword>
<dbReference type="AlphaFoldDB" id="A0A419F3B0"/>
<dbReference type="InterPro" id="IPR003593">
    <property type="entry name" value="AAA+_ATPase"/>
</dbReference>
<dbReference type="Gene3D" id="1.10.8.60">
    <property type="match status" value="1"/>
</dbReference>
<protein>
    <submittedName>
        <fullName evidence="8">PAS domain S-box protein</fullName>
    </submittedName>
</protein>
<keyword evidence="4" id="KW-0804">Transcription</keyword>
<dbReference type="PANTHER" id="PTHR32071">
    <property type="entry name" value="TRANSCRIPTIONAL REGULATORY PROTEIN"/>
    <property type="match status" value="1"/>
</dbReference>
<dbReference type="Gene3D" id="3.30.450.20">
    <property type="entry name" value="PAS domain"/>
    <property type="match status" value="1"/>
</dbReference>
<dbReference type="Pfam" id="PF25601">
    <property type="entry name" value="AAA_lid_14"/>
    <property type="match status" value="1"/>
</dbReference>